<keyword evidence="2" id="KW-1185">Reference proteome</keyword>
<evidence type="ECO:0000313" key="1">
    <source>
        <dbReference type="EMBL" id="KAI0059411.1"/>
    </source>
</evidence>
<proteinExistence type="predicted"/>
<name>A0ACB8SU18_9AGAM</name>
<dbReference type="EMBL" id="MU277226">
    <property type="protein sequence ID" value="KAI0059411.1"/>
    <property type="molecule type" value="Genomic_DNA"/>
</dbReference>
<accession>A0ACB8SU18</accession>
<comment type="caution">
    <text evidence="1">The sequence shown here is derived from an EMBL/GenBank/DDBJ whole genome shotgun (WGS) entry which is preliminary data.</text>
</comment>
<protein>
    <submittedName>
        <fullName evidence="1">Uncharacterized protein</fullName>
    </submittedName>
</protein>
<gene>
    <name evidence="1" type="ORF">BV25DRAFT_1961305</name>
</gene>
<dbReference type="Proteomes" id="UP000814140">
    <property type="component" value="Unassembled WGS sequence"/>
</dbReference>
<evidence type="ECO:0000313" key="2">
    <source>
        <dbReference type="Proteomes" id="UP000814140"/>
    </source>
</evidence>
<reference evidence="1" key="2">
    <citation type="journal article" date="2022" name="New Phytol.">
        <title>Evolutionary transition to the ectomycorrhizal habit in the genomes of a hyperdiverse lineage of mushroom-forming fungi.</title>
        <authorList>
            <person name="Looney B."/>
            <person name="Miyauchi S."/>
            <person name="Morin E."/>
            <person name="Drula E."/>
            <person name="Courty P.E."/>
            <person name="Kohler A."/>
            <person name="Kuo A."/>
            <person name="LaButti K."/>
            <person name="Pangilinan J."/>
            <person name="Lipzen A."/>
            <person name="Riley R."/>
            <person name="Andreopoulos W."/>
            <person name="He G."/>
            <person name="Johnson J."/>
            <person name="Nolan M."/>
            <person name="Tritt A."/>
            <person name="Barry K.W."/>
            <person name="Grigoriev I.V."/>
            <person name="Nagy L.G."/>
            <person name="Hibbett D."/>
            <person name="Henrissat B."/>
            <person name="Matheny P.B."/>
            <person name="Labbe J."/>
            <person name="Martin F.M."/>
        </authorList>
    </citation>
    <scope>NUCLEOTIDE SEQUENCE</scope>
    <source>
        <strain evidence="1">HHB10654</strain>
    </source>
</reference>
<organism evidence="1 2">
    <name type="scientific">Artomyces pyxidatus</name>
    <dbReference type="NCBI Taxonomy" id="48021"/>
    <lineage>
        <taxon>Eukaryota</taxon>
        <taxon>Fungi</taxon>
        <taxon>Dikarya</taxon>
        <taxon>Basidiomycota</taxon>
        <taxon>Agaricomycotina</taxon>
        <taxon>Agaricomycetes</taxon>
        <taxon>Russulales</taxon>
        <taxon>Auriscalpiaceae</taxon>
        <taxon>Artomyces</taxon>
    </lineage>
</organism>
<sequence>MRYMHTVSRRRLHALARQDRQESYGLQPETPTRRPVSSSAPLSVASNIASSSSSPVTQHLNGVFKPLEFPPDVALRILTHLSHKDALAGHNARFSFMGRRVLDSYLLLFLHSLPASLISRYDYERTSERVINSYVLGEHVAPQWGLPSVMRWSPAQFIEEGRHLGPKELRSVGLHKVAGTTVEAVMGGIFHQFGGSVAHRVFHTRLLPHIMLPGQPEGLPDPLHKHAQAACEKMGGVSGPLLVAEGKR</sequence>
<reference evidence="1" key="1">
    <citation type="submission" date="2021-03" db="EMBL/GenBank/DDBJ databases">
        <authorList>
            <consortium name="DOE Joint Genome Institute"/>
            <person name="Ahrendt S."/>
            <person name="Looney B.P."/>
            <person name="Miyauchi S."/>
            <person name="Morin E."/>
            <person name="Drula E."/>
            <person name="Courty P.E."/>
            <person name="Chicoki N."/>
            <person name="Fauchery L."/>
            <person name="Kohler A."/>
            <person name="Kuo A."/>
            <person name="Labutti K."/>
            <person name="Pangilinan J."/>
            <person name="Lipzen A."/>
            <person name="Riley R."/>
            <person name="Andreopoulos W."/>
            <person name="He G."/>
            <person name="Johnson J."/>
            <person name="Barry K.W."/>
            <person name="Grigoriev I.V."/>
            <person name="Nagy L."/>
            <person name="Hibbett D."/>
            <person name="Henrissat B."/>
            <person name="Matheny P.B."/>
            <person name="Labbe J."/>
            <person name="Martin F."/>
        </authorList>
    </citation>
    <scope>NUCLEOTIDE SEQUENCE</scope>
    <source>
        <strain evidence="1">HHB10654</strain>
    </source>
</reference>